<sequence>KRADLRPRRPSRSRSRRAADHHVCGAGLSAVPKNRLRQRAAKVYLYDSLEHWADVGASEGFGLPPLEAMANGCTVFSSVNDALADYLDPGFNSRKIRVHSLGWDRTEILRTVHRGGPPPPERSWFESYSPAQVSARLECVMDDATRFFEFTNGSEPDIEDPWERRRPTRLQRARRAVKMLAGV</sequence>
<dbReference type="SUPFAM" id="SSF53756">
    <property type="entry name" value="UDP-Glycosyltransferase/glycogen phosphorylase"/>
    <property type="match status" value="1"/>
</dbReference>
<gene>
    <name evidence="1" type="ORF">GR702_21035</name>
</gene>
<keyword evidence="2" id="KW-1185">Reference proteome</keyword>
<evidence type="ECO:0000313" key="2">
    <source>
        <dbReference type="Proteomes" id="UP000465810"/>
    </source>
</evidence>
<dbReference type="GO" id="GO:0016740">
    <property type="term" value="F:transferase activity"/>
    <property type="evidence" value="ECO:0007669"/>
    <property type="project" value="UniProtKB-KW"/>
</dbReference>
<dbReference type="Proteomes" id="UP000465810">
    <property type="component" value="Unassembled WGS sequence"/>
</dbReference>
<dbReference type="Gene3D" id="3.40.50.2000">
    <property type="entry name" value="Glycogen Phosphorylase B"/>
    <property type="match status" value="1"/>
</dbReference>
<keyword evidence="1" id="KW-0808">Transferase</keyword>
<name>A0A7X4K9M0_9SPHN</name>
<dbReference type="EMBL" id="WVTD01000034">
    <property type="protein sequence ID" value="MYM00238.1"/>
    <property type="molecule type" value="Genomic_DNA"/>
</dbReference>
<accession>A0A7X4K9M0</accession>
<protein>
    <submittedName>
        <fullName evidence="1">Glycosyltransferase</fullName>
    </submittedName>
</protein>
<reference evidence="1 2" key="1">
    <citation type="submission" date="2019-12" db="EMBL/GenBank/DDBJ databases">
        <authorList>
            <person name="Feng G."/>
            <person name="Zhu H."/>
        </authorList>
    </citation>
    <scope>NUCLEOTIDE SEQUENCE [LARGE SCALE GENOMIC DNA]</scope>
    <source>
        <strain evidence="1 2">FGD1</strain>
    </source>
</reference>
<proteinExistence type="predicted"/>
<comment type="caution">
    <text evidence="1">The sequence shown here is derived from an EMBL/GenBank/DDBJ whole genome shotgun (WGS) entry which is preliminary data.</text>
</comment>
<evidence type="ECO:0000313" key="1">
    <source>
        <dbReference type="EMBL" id="MYM00238.1"/>
    </source>
</evidence>
<organism evidence="1 2">
    <name type="scientific">Novosphingobium silvae</name>
    <dbReference type="NCBI Taxonomy" id="2692619"/>
    <lineage>
        <taxon>Bacteria</taxon>
        <taxon>Pseudomonadati</taxon>
        <taxon>Pseudomonadota</taxon>
        <taxon>Alphaproteobacteria</taxon>
        <taxon>Sphingomonadales</taxon>
        <taxon>Sphingomonadaceae</taxon>
        <taxon>Novosphingobium</taxon>
    </lineage>
</organism>
<dbReference type="RefSeq" id="WP_160987500.1">
    <property type="nucleotide sequence ID" value="NZ_WVTD01000034.1"/>
</dbReference>
<feature type="non-terminal residue" evidence="1">
    <location>
        <position position="1"/>
    </location>
</feature>
<dbReference type="AlphaFoldDB" id="A0A7X4K9M0"/>